<sequence>MTTSVKETGWPDRVIAGMMPLVRDWPPQDDVEIPSPSLVAAWLVLDTLATERVPLWAAHWLAAGHGGEALAELAGLRGDDPREVRDLLDGPLAECGVTAPDIDAANHRAERAAAMVAFTAIAELQVNGRASERWLVQKVVEIAEPYFPDWIVSLPLGQLSCLDDEWDADWGRSEEQLREIVNKSCIDQLRESGIR</sequence>
<keyword evidence="2" id="KW-1185">Reference proteome</keyword>
<reference evidence="2" key="1">
    <citation type="submission" date="2019-04" db="EMBL/GenBank/DDBJ databases">
        <title>Draft genome sequence of Pseudonocardiaceae bacterium SL3-2-4.</title>
        <authorList>
            <person name="Ningsih F."/>
            <person name="Yokota A."/>
            <person name="Sakai Y."/>
            <person name="Nanatani K."/>
            <person name="Yabe S."/>
            <person name="Oetari A."/>
            <person name="Sjamsuridzal W."/>
        </authorList>
    </citation>
    <scope>NUCLEOTIDE SEQUENCE [LARGE SCALE GENOMIC DNA]</scope>
    <source>
        <strain evidence="2">SL3-2-4</strain>
    </source>
</reference>
<proteinExistence type="predicted"/>
<evidence type="ECO:0000313" key="1">
    <source>
        <dbReference type="EMBL" id="GDY31303.1"/>
    </source>
</evidence>
<comment type="caution">
    <text evidence="1">The sequence shown here is derived from an EMBL/GenBank/DDBJ whole genome shotgun (WGS) entry which is preliminary data.</text>
</comment>
<dbReference type="AlphaFoldDB" id="A0A4D4JBS1"/>
<name>A0A4D4JBS1_9PSEU</name>
<accession>A0A4D4JBS1</accession>
<gene>
    <name evidence="1" type="ORF">GTS_29360</name>
</gene>
<organism evidence="1 2">
    <name type="scientific">Gandjariella thermophila</name>
    <dbReference type="NCBI Taxonomy" id="1931992"/>
    <lineage>
        <taxon>Bacteria</taxon>
        <taxon>Bacillati</taxon>
        <taxon>Actinomycetota</taxon>
        <taxon>Actinomycetes</taxon>
        <taxon>Pseudonocardiales</taxon>
        <taxon>Pseudonocardiaceae</taxon>
        <taxon>Gandjariella</taxon>
    </lineage>
</organism>
<protein>
    <submittedName>
        <fullName evidence="1">Uncharacterized protein</fullName>
    </submittedName>
</protein>
<dbReference type="Proteomes" id="UP000298860">
    <property type="component" value="Unassembled WGS sequence"/>
</dbReference>
<dbReference type="EMBL" id="BJFL01000013">
    <property type="protein sequence ID" value="GDY31303.1"/>
    <property type="molecule type" value="Genomic_DNA"/>
</dbReference>
<evidence type="ECO:0000313" key="2">
    <source>
        <dbReference type="Proteomes" id="UP000298860"/>
    </source>
</evidence>
<dbReference type="RefSeq" id="WP_225978414.1">
    <property type="nucleotide sequence ID" value="NZ_BJFL01000013.1"/>
</dbReference>